<dbReference type="InterPro" id="IPR010920">
    <property type="entry name" value="LSM_dom_sf"/>
</dbReference>
<dbReference type="GO" id="GO:0005886">
    <property type="term" value="C:plasma membrane"/>
    <property type="evidence" value="ECO:0007669"/>
    <property type="project" value="UniProtKB-SubCell"/>
</dbReference>
<comment type="subcellular location">
    <subcellularLocation>
        <location evidence="1">Cell inner membrane</location>
        <topology evidence="1">Multi-pass membrane protein</topology>
    </subcellularLocation>
</comment>
<dbReference type="Proteomes" id="UP000006346">
    <property type="component" value="Chromosome"/>
</dbReference>
<reference evidence="12 13" key="2">
    <citation type="journal article" date="2012" name="J. Bacteriol.">
        <title>Complete genome sequences of Desulfosporosinus orientis DSM765T, Desulfosporosinus youngiae DSM17734T, Desulfosporosinus meridiei DSM13257T, and Desulfosporosinus acidiphilus DSM22704T.</title>
        <authorList>
            <person name="Pester M."/>
            <person name="Brambilla E."/>
            <person name="Alazard D."/>
            <person name="Rattei T."/>
            <person name="Weinmaier T."/>
            <person name="Han J."/>
            <person name="Lucas S."/>
            <person name="Lapidus A."/>
            <person name="Cheng J.F."/>
            <person name="Goodwin L."/>
            <person name="Pitluck S."/>
            <person name="Peters L."/>
            <person name="Ovchinnikova G."/>
            <person name="Teshima H."/>
            <person name="Detter J.C."/>
            <person name="Han C.S."/>
            <person name="Tapia R."/>
            <person name="Land M.L."/>
            <person name="Hauser L."/>
            <person name="Kyrpides N.C."/>
            <person name="Ivanova N.N."/>
            <person name="Pagani I."/>
            <person name="Huntmann M."/>
            <person name="Wei C.L."/>
            <person name="Davenport K.W."/>
            <person name="Daligault H."/>
            <person name="Chain P.S."/>
            <person name="Chen A."/>
            <person name="Mavromatis K."/>
            <person name="Markowitz V."/>
            <person name="Szeto E."/>
            <person name="Mikhailova N."/>
            <person name="Pati A."/>
            <person name="Wagner M."/>
            <person name="Woyke T."/>
            <person name="Ollivier B."/>
            <person name="Klenk H.P."/>
            <person name="Spring S."/>
            <person name="Loy A."/>
        </authorList>
    </citation>
    <scope>NUCLEOTIDE SEQUENCE [LARGE SCALE GENOMIC DNA]</scope>
    <source>
        <strain evidence="13">ATCC 19365 / DSM 765 / NCIMB 8382 / VKM B-1628</strain>
    </source>
</reference>
<evidence type="ECO:0000256" key="7">
    <source>
        <dbReference type="ARBA" id="ARBA00023136"/>
    </source>
</evidence>
<evidence type="ECO:0000256" key="8">
    <source>
        <dbReference type="ARBA" id="ARBA00093630"/>
    </source>
</evidence>
<evidence type="ECO:0000313" key="13">
    <source>
        <dbReference type="Proteomes" id="UP000006346"/>
    </source>
</evidence>
<dbReference type="InterPro" id="IPR023408">
    <property type="entry name" value="MscS_beta-dom_sf"/>
</dbReference>
<sequence length="424" mass="48072">MVQLMTNWFQNYGVNVIAARYIAVGILLVFIALLSVVAYFISRKIVLRFLSLVIKNNKLQWDDVMLERKVFHKLCNIVPAIIFYVFSTAFPGQMAVIIENLSSAYIILAGVLVLDALLNSVDDIYRTYEIAKHKPIKGYLQVAKIIIYIIGGILIIAAVIGQSSLWRLLSGIGALTAVLLLVFKDSLLGLVAGIQLSSNDMIRIGDWIEMSKYGANGDVIDISLNTVKVENFDKTITTIPTYALVSDSFINWRGMEQSGGRRINRSIYIDATSVTFCTDEMLDKFEKIHYLSDYIKQKKAEIALYNQEHNIDSTQSVNGRRLTNLGTFRAYIQCYLKNHPQIHKRMIQMVRQLPPGESGIPLDIYVFTNQTEWAIYESIQSDIFDHLFAVVPEFGLRVFQKPTGYDISQPLKDLKDCQESIKKL</sequence>
<evidence type="ECO:0000256" key="9">
    <source>
        <dbReference type="ARBA" id="ARBA00093659"/>
    </source>
</evidence>
<keyword evidence="5 10" id="KW-1133">Transmembrane helix</keyword>
<keyword evidence="6" id="KW-0346">Stress response</keyword>
<accession>G7WAT1</accession>
<dbReference type="SUPFAM" id="SSF50182">
    <property type="entry name" value="Sm-like ribonucleoproteins"/>
    <property type="match status" value="1"/>
</dbReference>
<feature type="transmembrane region" description="Helical" evidence="10">
    <location>
        <begin position="20"/>
        <end position="41"/>
    </location>
</feature>
<dbReference type="eggNOG" id="COG0668">
    <property type="taxonomic scope" value="Bacteria"/>
</dbReference>
<dbReference type="InterPro" id="IPR030192">
    <property type="entry name" value="YbdG"/>
</dbReference>
<dbReference type="PANTHER" id="PTHR30414">
    <property type="entry name" value="MINICONDUCTANCE MECHANOSENSITIVE CHANNEL YBDG"/>
    <property type="match status" value="1"/>
</dbReference>
<evidence type="ECO:0000256" key="2">
    <source>
        <dbReference type="ARBA" id="ARBA00022475"/>
    </source>
</evidence>
<evidence type="ECO:0000313" key="12">
    <source>
        <dbReference type="EMBL" id="AET67142.1"/>
    </source>
</evidence>
<dbReference type="GO" id="GO:0008381">
    <property type="term" value="F:mechanosensitive monoatomic ion channel activity"/>
    <property type="evidence" value="ECO:0007669"/>
    <property type="project" value="InterPro"/>
</dbReference>
<dbReference type="Pfam" id="PF00924">
    <property type="entry name" value="MS_channel_2nd"/>
    <property type="match status" value="1"/>
</dbReference>
<evidence type="ECO:0000256" key="10">
    <source>
        <dbReference type="SAM" id="Phobius"/>
    </source>
</evidence>
<evidence type="ECO:0000256" key="6">
    <source>
        <dbReference type="ARBA" id="ARBA00023016"/>
    </source>
</evidence>
<feature type="transmembrane region" description="Helical" evidence="10">
    <location>
        <begin position="104"/>
        <end position="121"/>
    </location>
</feature>
<dbReference type="PATRIC" id="fig|768706.3.peg.1474"/>
<feature type="transmembrane region" description="Helical" evidence="10">
    <location>
        <begin position="74"/>
        <end position="98"/>
    </location>
</feature>
<dbReference type="RefSeq" id="WP_014183961.1">
    <property type="nucleotide sequence ID" value="NC_016584.1"/>
</dbReference>
<dbReference type="HOGENOM" id="CLU_045354_1_0_9"/>
<keyword evidence="3" id="KW-0997">Cell inner membrane</keyword>
<feature type="domain" description="Mechanosensitive ion channel MscS" evidence="11">
    <location>
        <begin position="185"/>
        <end position="253"/>
    </location>
</feature>
<dbReference type="FunFam" id="2.30.30.60:FF:000002">
    <property type="entry name" value="Mechanosensitive ion channel family protein"/>
    <property type="match status" value="1"/>
</dbReference>
<dbReference type="PANTHER" id="PTHR30414:SF0">
    <property type="entry name" value="MINICONDUCTANCE MECHANOSENSITIVE CHANNEL YBDG"/>
    <property type="match status" value="1"/>
</dbReference>
<evidence type="ECO:0000256" key="4">
    <source>
        <dbReference type="ARBA" id="ARBA00022692"/>
    </source>
</evidence>
<dbReference type="EMBL" id="CP003108">
    <property type="protein sequence ID" value="AET67142.1"/>
    <property type="molecule type" value="Genomic_DNA"/>
</dbReference>
<reference evidence="13" key="1">
    <citation type="submission" date="2011-11" db="EMBL/GenBank/DDBJ databases">
        <title>Complete sequence of Desulfosporosinus orientis DSM 765.</title>
        <authorList>
            <person name="Lucas S."/>
            <person name="Han J."/>
            <person name="Lapidus A."/>
            <person name="Cheng J.-F."/>
            <person name="Goodwin L."/>
            <person name="Pitluck S."/>
            <person name="Peters L."/>
            <person name="Ovchinnikova G."/>
            <person name="Teshima H."/>
            <person name="Detter J.C."/>
            <person name="Han C."/>
            <person name="Tapia R."/>
            <person name="Land M."/>
            <person name="Hauser L."/>
            <person name="Kyrpides N."/>
            <person name="Ivanova N."/>
            <person name="Pagani I."/>
            <person name="Pester M."/>
            <person name="Spring S."/>
            <person name="Ollivier B."/>
            <person name="Rattei T."/>
            <person name="Klenk H.-P."/>
            <person name="Wagner M."/>
            <person name="Loy A."/>
            <person name="Woyke T."/>
        </authorList>
    </citation>
    <scope>NUCLEOTIDE SEQUENCE [LARGE SCALE GENOMIC DNA]</scope>
    <source>
        <strain evidence="13">ATCC 19365 / DSM 765 / NCIMB 8382 / VKM B-1628</strain>
    </source>
</reference>
<organism evidence="12 13">
    <name type="scientific">Desulfosporosinus orientis (strain ATCC 19365 / DSM 765 / NCIMB 8382 / VKM B-1628 / Singapore I)</name>
    <name type="common">Desulfotomaculum orientis</name>
    <dbReference type="NCBI Taxonomy" id="768706"/>
    <lineage>
        <taxon>Bacteria</taxon>
        <taxon>Bacillati</taxon>
        <taxon>Bacillota</taxon>
        <taxon>Clostridia</taxon>
        <taxon>Eubacteriales</taxon>
        <taxon>Desulfitobacteriaceae</taxon>
        <taxon>Desulfosporosinus</taxon>
    </lineage>
</organism>
<dbReference type="GO" id="GO:0071470">
    <property type="term" value="P:cellular response to osmotic stress"/>
    <property type="evidence" value="ECO:0007669"/>
    <property type="project" value="InterPro"/>
</dbReference>
<dbReference type="STRING" id="768706.Desor_1486"/>
<gene>
    <name evidence="12" type="ordered locus">Desor_1486</name>
</gene>
<feature type="transmembrane region" description="Helical" evidence="10">
    <location>
        <begin position="142"/>
        <end position="160"/>
    </location>
</feature>
<name>G7WAT1_DESOD</name>
<evidence type="ECO:0000259" key="11">
    <source>
        <dbReference type="Pfam" id="PF00924"/>
    </source>
</evidence>
<dbReference type="InterPro" id="IPR006685">
    <property type="entry name" value="MscS_channel_2nd"/>
</dbReference>
<dbReference type="KEGG" id="dor:Desor_1486"/>
<dbReference type="OrthoDB" id="9775207at2"/>
<keyword evidence="4 10" id="KW-0812">Transmembrane</keyword>
<protein>
    <recommendedName>
        <fullName evidence="8">Mechanosensing system component YbdG</fullName>
    </recommendedName>
    <alternativeName>
        <fullName evidence="9">Mechanosensitive channel homolog YbdG</fullName>
    </alternativeName>
</protein>
<feature type="transmembrane region" description="Helical" evidence="10">
    <location>
        <begin position="172"/>
        <end position="194"/>
    </location>
</feature>
<proteinExistence type="predicted"/>
<evidence type="ECO:0000256" key="1">
    <source>
        <dbReference type="ARBA" id="ARBA00004429"/>
    </source>
</evidence>
<dbReference type="Gene3D" id="2.30.30.60">
    <property type="match status" value="1"/>
</dbReference>
<keyword evidence="2" id="KW-1003">Cell membrane</keyword>
<keyword evidence="7 10" id="KW-0472">Membrane</keyword>
<evidence type="ECO:0000256" key="3">
    <source>
        <dbReference type="ARBA" id="ARBA00022519"/>
    </source>
</evidence>
<keyword evidence="13" id="KW-1185">Reference proteome</keyword>
<dbReference type="AlphaFoldDB" id="G7WAT1"/>
<evidence type="ECO:0000256" key="5">
    <source>
        <dbReference type="ARBA" id="ARBA00022989"/>
    </source>
</evidence>